<organism evidence="1 2">
    <name type="scientific">Schizophyllum amplum</name>
    <dbReference type="NCBI Taxonomy" id="97359"/>
    <lineage>
        <taxon>Eukaryota</taxon>
        <taxon>Fungi</taxon>
        <taxon>Dikarya</taxon>
        <taxon>Basidiomycota</taxon>
        <taxon>Agaricomycotina</taxon>
        <taxon>Agaricomycetes</taxon>
        <taxon>Agaricomycetidae</taxon>
        <taxon>Agaricales</taxon>
        <taxon>Schizophyllaceae</taxon>
        <taxon>Schizophyllum</taxon>
    </lineage>
</organism>
<accession>A0A550C6Q4</accession>
<dbReference type="OrthoDB" id="341421at2759"/>
<protein>
    <submittedName>
        <fullName evidence="1">Uncharacterized protein</fullName>
    </submittedName>
</protein>
<keyword evidence="2" id="KW-1185">Reference proteome</keyword>
<dbReference type="EMBL" id="VDMD01000021">
    <property type="protein sequence ID" value="TRM60480.1"/>
    <property type="molecule type" value="Genomic_DNA"/>
</dbReference>
<reference evidence="1 2" key="1">
    <citation type="journal article" date="2019" name="New Phytol.">
        <title>Comparative genomics reveals unique wood-decay strategies and fruiting body development in the Schizophyllaceae.</title>
        <authorList>
            <person name="Almasi E."/>
            <person name="Sahu N."/>
            <person name="Krizsan K."/>
            <person name="Balint B."/>
            <person name="Kovacs G.M."/>
            <person name="Kiss B."/>
            <person name="Cseklye J."/>
            <person name="Drula E."/>
            <person name="Henrissat B."/>
            <person name="Nagy I."/>
            <person name="Chovatia M."/>
            <person name="Adam C."/>
            <person name="LaButti K."/>
            <person name="Lipzen A."/>
            <person name="Riley R."/>
            <person name="Grigoriev I.V."/>
            <person name="Nagy L.G."/>
        </authorList>
    </citation>
    <scope>NUCLEOTIDE SEQUENCE [LARGE SCALE GENOMIC DNA]</scope>
    <source>
        <strain evidence="1 2">NL-1724</strain>
    </source>
</reference>
<sequence length="64" mass="6934">MGCFMRQGNFTSVALALLSEMYTTTYKTKGPSPDGKPQHRLRLDYCSSPSADFGIAKGALDVTT</sequence>
<gene>
    <name evidence="1" type="ORF">BD626DRAFT_504099</name>
</gene>
<dbReference type="Proteomes" id="UP000320762">
    <property type="component" value="Unassembled WGS sequence"/>
</dbReference>
<evidence type="ECO:0000313" key="1">
    <source>
        <dbReference type="EMBL" id="TRM60480.1"/>
    </source>
</evidence>
<evidence type="ECO:0000313" key="2">
    <source>
        <dbReference type="Proteomes" id="UP000320762"/>
    </source>
</evidence>
<name>A0A550C6Q4_9AGAR</name>
<dbReference type="AlphaFoldDB" id="A0A550C6Q4"/>
<proteinExistence type="predicted"/>
<comment type="caution">
    <text evidence="1">The sequence shown here is derived from an EMBL/GenBank/DDBJ whole genome shotgun (WGS) entry which is preliminary data.</text>
</comment>